<dbReference type="PANTHER" id="PTHR36849">
    <property type="entry name" value="CYTOPLASMIC PROTEIN-RELATED"/>
    <property type="match status" value="1"/>
</dbReference>
<name>A0ABW3L696_9BACI</name>
<comment type="caution">
    <text evidence="1">The sequence shown here is derived from an EMBL/GenBank/DDBJ whole genome shotgun (WGS) entry which is preliminary data.</text>
</comment>
<gene>
    <name evidence="1" type="ORF">ACFQ2J_16760</name>
</gene>
<dbReference type="Pfam" id="PF22752">
    <property type="entry name" value="DUF488-N3i"/>
    <property type="match status" value="1"/>
</dbReference>
<dbReference type="PANTHER" id="PTHR36849:SF1">
    <property type="entry name" value="CYTOPLASMIC PROTEIN"/>
    <property type="match status" value="1"/>
</dbReference>
<dbReference type="RefSeq" id="WP_386063225.1">
    <property type="nucleotide sequence ID" value="NZ_JBHTKL010000006.1"/>
</dbReference>
<evidence type="ECO:0000313" key="2">
    <source>
        <dbReference type="Proteomes" id="UP001596990"/>
    </source>
</evidence>
<evidence type="ECO:0000313" key="1">
    <source>
        <dbReference type="EMBL" id="MFD1020841.1"/>
    </source>
</evidence>
<protein>
    <submittedName>
        <fullName evidence="1">DUF488 domain-containing protein</fullName>
    </submittedName>
</protein>
<sequence length="119" mass="14019">MSVVLKRIYDEDQETGGYRVLVDGIWPRGIKKEDANLDEWMDGISPSKELHQWFNHDPEKFEEFKKLYTEQIEESKERKKLLDKLIEKADGNRVVLLFGAKDEEHNQAVVIKELMEKKG</sequence>
<reference evidence="2" key="1">
    <citation type="journal article" date="2019" name="Int. J. Syst. Evol. Microbiol.">
        <title>The Global Catalogue of Microorganisms (GCM) 10K type strain sequencing project: providing services to taxonomists for standard genome sequencing and annotation.</title>
        <authorList>
            <consortium name="The Broad Institute Genomics Platform"/>
            <consortium name="The Broad Institute Genome Sequencing Center for Infectious Disease"/>
            <person name="Wu L."/>
            <person name="Ma J."/>
        </authorList>
    </citation>
    <scope>NUCLEOTIDE SEQUENCE [LARGE SCALE GENOMIC DNA]</scope>
    <source>
        <strain evidence="2">CCUG 56607</strain>
    </source>
</reference>
<dbReference type="EMBL" id="JBHTKL010000006">
    <property type="protein sequence ID" value="MFD1020841.1"/>
    <property type="molecule type" value="Genomic_DNA"/>
</dbReference>
<accession>A0ABW3L696</accession>
<dbReference type="Proteomes" id="UP001596990">
    <property type="component" value="Unassembled WGS sequence"/>
</dbReference>
<keyword evidence="2" id="KW-1185">Reference proteome</keyword>
<dbReference type="InterPro" id="IPR052552">
    <property type="entry name" value="YeaO-like"/>
</dbReference>
<proteinExistence type="predicted"/>
<organism evidence="1 2">
    <name type="scientific">Thalassobacillus hwangdonensis</name>
    <dbReference type="NCBI Taxonomy" id="546108"/>
    <lineage>
        <taxon>Bacteria</taxon>
        <taxon>Bacillati</taxon>
        <taxon>Bacillota</taxon>
        <taxon>Bacilli</taxon>
        <taxon>Bacillales</taxon>
        <taxon>Bacillaceae</taxon>
        <taxon>Thalassobacillus</taxon>
    </lineage>
</organism>